<dbReference type="GO" id="GO:0046540">
    <property type="term" value="C:U4/U6 x U5 tri-snRNP complex"/>
    <property type="evidence" value="ECO:0007669"/>
    <property type="project" value="TreeGrafter"/>
</dbReference>
<feature type="non-terminal residue" evidence="10">
    <location>
        <position position="1"/>
    </location>
</feature>
<dbReference type="SUPFAM" id="SSF47938">
    <property type="entry name" value="Functional domain of the splicing factor Prp18"/>
    <property type="match status" value="1"/>
</dbReference>
<comment type="similarity">
    <text evidence="2">Belongs to the PRP18 family.</text>
</comment>
<evidence type="ECO:0000256" key="2">
    <source>
        <dbReference type="ARBA" id="ARBA00008137"/>
    </source>
</evidence>
<dbReference type="PANTHER" id="PTHR13007:SF19">
    <property type="entry name" value="PRE-MRNA-SPLICING FACTOR 18"/>
    <property type="match status" value="1"/>
</dbReference>
<dbReference type="AlphaFoldDB" id="A0A0H5RB75"/>
<evidence type="ECO:0000256" key="8">
    <source>
        <dbReference type="SAM" id="MobiDB-lite"/>
    </source>
</evidence>
<dbReference type="SUPFAM" id="SSF158230">
    <property type="entry name" value="PRP4-like"/>
    <property type="match status" value="1"/>
</dbReference>
<dbReference type="GO" id="GO:0071021">
    <property type="term" value="C:U2-type post-spliceosomal complex"/>
    <property type="evidence" value="ECO:0007669"/>
    <property type="project" value="TreeGrafter"/>
</dbReference>
<comment type="subcellular location">
    <subcellularLocation>
        <location evidence="1">Nucleus</location>
    </subcellularLocation>
</comment>
<feature type="compositionally biased region" description="Polar residues" evidence="8">
    <location>
        <begin position="72"/>
        <end position="84"/>
    </location>
</feature>
<keyword evidence="7" id="KW-0539">Nucleus</keyword>
<evidence type="ECO:0000256" key="7">
    <source>
        <dbReference type="ARBA" id="ARBA00023242"/>
    </source>
</evidence>
<dbReference type="PANTHER" id="PTHR13007">
    <property type="entry name" value="PRE-MRNA SPLICING FACTOR-RELATED"/>
    <property type="match status" value="1"/>
</dbReference>
<protein>
    <recommendedName>
        <fullName evidence="3">Pre-mRNA-splicing factor 18</fullName>
    </recommendedName>
</protein>
<dbReference type="Gene3D" id="1.20.940.10">
    <property type="entry name" value="Functional domain of the splicing factor Prp18"/>
    <property type="match status" value="1"/>
</dbReference>
<dbReference type="InterPro" id="IPR039979">
    <property type="entry name" value="PRPF18"/>
</dbReference>
<dbReference type="InterPro" id="IPR004098">
    <property type="entry name" value="Prp18"/>
</dbReference>
<sequence length="345" mass="38911">NYLPQRDHNMDELAKEIALKRAGLQAQAGSRPAKYQRRGDLLPKPEIIPSAKPSSSIHGASDPNESDAKSATVEQTGRDGTTIASVNQYTPAEIINALRSLSSPVMFFGETLADQVARLRTLQLQAHDRAHGSAAGKHDNLQRTIEKEIEDEMAAVHEDHHLVKVGTDKQKALAVEKYKNSKPRGEFECVEDYILYFFKRLLLLWEHELSERPDDVKRSARGKKSAATQKQTRLYIKPLFKLLKAREAPSDILRDVTTIVDLGMQREYLKANDCYLRMSIGNAPWPMGVTMVGIHERKGREKIFSQSIAHVLNDETQRKYIQSIKRLLTYAQSIFPNPSNTKNVG</sequence>
<dbReference type="InterPro" id="IPR036285">
    <property type="entry name" value="PRP4-like_sf"/>
</dbReference>
<keyword evidence="6" id="KW-0508">mRNA splicing</keyword>
<dbReference type="GO" id="GO:0000350">
    <property type="term" value="P:generation of catalytic spliceosome for second transesterification step"/>
    <property type="evidence" value="ECO:0007669"/>
    <property type="project" value="TreeGrafter"/>
</dbReference>
<reference evidence="10" key="1">
    <citation type="submission" date="2015-04" db="EMBL/GenBank/DDBJ databases">
        <title>The genome sequence of the plant pathogenic Rhizarian Plasmodiophora brassicae reveals insights in its biotrophic life cycle and the origin of chitin synthesis.</title>
        <authorList>
            <person name="Schwelm A."/>
            <person name="Fogelqvist J."/>
            <person name="Knaust A."/>
            <person name="Julke S."/>
            <person name="Lilja T."/>
            <person name="Dhandapani V."/>
            <person name="Bonilla-Rosso G."/>
            <person name="Karlsson M."/>
            <person name="Shevchenko A."/>
            <person name="Choi S.R."/>
            <person name="Kim H.G."/>
            <person name="Park J.Y."/>
            <person name="Lim Y.P."/>
            <person name="Ludwig-Muller J."/>
            <person name="Dixelius C."/>
        </authorList>
    </citation>
    <scope>NUCLEOTIDE SEQUENCE</scope>
    <source>
        <tissue evidence="10">Potato root galls</tissue>
    </source>
</reference>
<dbReference type="Pfam" id="PF02840">
    <property type="entry name" value="Prp18"/>
    <property type="match status" value="1"/>
</dbReference>
<dbReference type="Gene3D" id="4.10.280.110">
    <property type="entry name" value="Pre-mRNA processing factor 4 domain"/>
    <property type="match status" value="1"/>
</dbReference>
<keyword evidence="4" id="KW-0507">mRNA processing</keyword>
<evidence type="ECO:0000256" key="6">
    <source>
        <dbReference type="ARBA" id="ARBA00023187"/>
    </source>
</evidence>
<evidence type="ECO:0000256" key="4">
    <source>
        <dbReference type="ARBA" id="ARBA00022664"/>
    </source>
</evidence>
<name>A0A0H5RB75_9EUKA</name>
<evidence type="ECO:0000313" key="10">
    <source>
        <dbReference type="EMBL" id="CRZ10867.1"/>
    </source>
</evidence>
<dbReference type="GO" id="GO:0005682">
    <property type="term" value="C:U5 snRNP"/>
    <property type="evidence" value="ECO:0007669"/>
    <property type="project" value="TreeGrafter"/>
</dbReference>
<dbReference type="EMBL" id="HACM01010425">
    <property type="protein sequence ID" value="CRZ10867.1"/>
    <property type="molecule type" value="Transcribed_RNA"/>
</dbReference>
<feature type="domain" description="Prp18" evidence="9">
    <location>
        <begin position="196"/>
        <end position="336"/>
    </location>
</feature>
<feature type="region of interest" description="Disordered" evidence="8">
    <location>
        <begin position="23"/>
        <end position="84"/>
    </location>
</feature>
<evidence type="ECO:0000256" key="5">
    <source>
        <dbReference type="ARBA" id="ARBA00022728"/>
    </source>
</evidence>
<proteinExistence type="inferred from homology"/>
<keyword evidence="5" id="KW-0747">Spliceosome</keyword>
<accession>A0A0H5RB75</accession>
<evidence type="ECO:0000259" key="9">
    <source>
        <dbReference type="Pfam" id="PF02840"/>
    </source>
</evidence>
<evidence type="ECO:0000256" key="1">
    <source>
        <dbReference type="ARBA" id="ARBA00004123"/>
    </source>
</evidence>
<organism evidence="10">
    <name type="scientific">Spongospora subterranea</name>
    <dbReference type="NCBI Taxonomy" id="70186"/>
    <lineage>
        <taxon>Eukaryota</taxon>
        <taxon>Sar</taxon>
        <taxon>Rhizaria</taxon>
        <taxon>Endomyxa</taxon>
        <taxon>Phytomyxea</taxon>
        <taxon>Plasmodiophorida</taxon>
        <taxon>Plasmodiophoridae</taxon>
        <taxon>Spongospora</taxon>
    </lineage>
</organism>
<evidence type="ECO:0000256" key="3">
    <source>
        <dbReference type="ARBA" id="ARBA00018242"/>
    </source>
</evidence>